<keyword evidence="2" id="KW-0354">Hemolysis</keyword>
<accession>A0A108CMJ3</accession>
<keyword evidence="2" id="KW-0204">Cytolysis</keyword>
<dbReference type="AlphaFoldDB" id="A0A108CMJ3"/>
<evidence type="ECO:0000313" key="4">
    <source>
        <dbReference type="EMBL" id="KWK77459.1"/>
    </source>
</evidence>
<sequence>MKSRLLRAVSVVMLAFVPPAPAQAVDVFRTSDASSATPASPLLSNTSCVSEPVDRPLALEEAILQAICSHPQARQAWANARAQAAAVGIAKAAYLPALNATTGVDRDTRSTTYDYGAIGLGSQSRSQQSSSQYGILNLSWVLFDFGKRSAGLRLARELLAAANATQDDTLQAVFFSTAQAYYAVRDAQASIDAAWQTERIAHESLAAARAKHDAGAGTLSDRLQAQTTFRRAVLDRVSAEGNVRTAVGALAVSMGRDANTSIRIVTAEPVSDDHAIAAGVDELINDAKMRQPKLVAARARLAAARANVEVVRAQGRPTISIAGSFTQNNPSFQQQADSFPISRSHSSKIGIQLTIPLFEGFASGYRVAHAQSQADAQEAELRNTELQVSLDVWRSYQALQADAINLTTSRDLLDDAQHSLDIARGRYKEGVGTFVELLNAQTALADAQKQRVLAVSKWRAARLSLAASLGRLGLWTMD</sequence>
<comment type="similarity">
    <text evidence="1 2">Belongs to the outer membrane factor (OMF) (TC 1.B.17) family.</text>
</comment>
<evidence type="ECO:0000256" key="2">
    <source>
        <dbReference type="PIRNR" id="PIRNR001892"/>
    </source>
</evidence>
<organism evidence="4 5">
    <name type="scientific">Burkholderia ubonensis</name>
    <dbReference type="NCBI Taxonomy" id="101571"/>
    <lineage>
        <taxon>Bacteria</taxon>
        <taxon>Pseudomonadati</taxon>
        <taxon>Pseudomonadota</taxon>
        <taxon>Betaproteobacteria</taxon>
        <taxon>Burkholderiales</taxon>
        <taxon>Burkholderiaceae</taxon>
        <taxon>Burkholderia</taxon>
        <taxon>Burkholderia cepacia complex</taxon>
    </lineage>
</organism>
<keyword evidence="2" id="KW-0998">Cell outer membrane</keyword>
<dbReference type="SUPFAM" id="SSF56954">
    <property type="entry name" value="Outer membrane efflux proteins (OEP)"/>
    <property type="match status" value="1"/>
</dbReference>
<dbReference type="Proteomes" id="UP000065504">
    <property type="component" value="Unassembled WGS sequence"/>
</dbReference>
<dbReference type="PIRSF" id="PIRSF001892">
    <property type="entry name" value="CyaE"/>
    <property type="match status" value="1"/>
</dbReference>
<dbReference type="GO" id="GO:0015562">
    <property type="term" value="F:efflux transmembrane transporter activity"/>
    <property type="evidence" value="ECO:0007669"/>
    <property type="project" value="InterPro"/>
</dbReference>
<comment type="caution">
    <text evidence="4">The sequence shown here is derived from an EMBL/GenBank/DDBJ whole genome shotgun (WGS) entry which is preliminary data.</text>
</comment>
<dbReference type="InterPro" id="IPR010131">
    <property type="entry name" value="MdtP/NodT-like"/>
</dbReference>
<dbReference type="RefSeq" id="WP_060234358.1">
    <property type="nucleotide sequence ID" value="NZ_LPLU01000063.1"/>
</dbReference>
<evidence type="ECO:0000256" key="3">
    <source>
        <dbReference type="SAM" id="SignalP"/>
    </source>
</evidence>
<dbReference type="InterPro" id="IPR028351">
    <property type="entry name" value="CyaE"/>
</dbReference>
<comment type="function">
    <text evidence="2">CyaE is necessary for transport of calmodulin-sensitive adenylate cyclase-hemolysin (cyclolysin).</text>
</comment>
<feature type="signal peptide" evidence="3">
    <location>
        <begin position="1"/>
        <end position="24"/>
    </location>
</feature>
<name>A0A108CMJ3_9BURK</name>
<dbReference type="GO" id="GO:0031640">
    <property type="term" value="P:killing of cells of another organism"/>
    <property type="evidence" value="ECO:0007669"/>
    <property type="project" value="UniProtKB-KW"/>
</dbReference>
<dbReference type="PANTHER" id="PTHR30203:SF29">
    <property type="entry name" value="PROTEIN CYAE"/>
    <property type="match status" value="1"/>
</dbReference>
<keyword evidence="3" id="KW-0732">Signal</keyword>
<keyword evidence="2" id="KW-0472">Membrane</keyword>
<keyword evidence="2" id="KW-0813">Transport</keyword>
<dbReference type="InterPro" id="IPR003423">
    <property type="entry name" value="OMP_efflux"/>
</dbReference>
<comment type="subcellular location">
    <subcellularLocation>
        <location evidence="2">Cell outer membrane</location>
        <topology evidence="2">Peripheral membrane protein</topology>
    </subcellularLocation>
</comment>
<proteinExistence type="inferred from homology"/>
<dbReference type="GO" id="GO:0009279">
    <property type="term" value="C:cell outer membrane"/>
    <property type="evidence" value="ECO:0007669"/>
    <property type="project" value="UniProtKB-SubCell"/>
</dbReference>
<evidence type="ECO:0000313" key="5">
    <source>
        <dbReference type="Proteomes" id="UP000065504"/>
    </source>
</evidence>
<dbReference type="Pfam" id="PF02321">
    <property type="entry name" value="OEP"/>
    <property type="match status" value="2"/>
</dbReference>
<protein>
    <recommendedName>
        <fullName evidence="2">Protein CyaE</fullName>
    </recommendedName>
</protein>
<gene>
    <name evidence="4" type="ORF">WM16_00405</name>
</gene>
<reference evidence="4 5" key="1">
    <citation type="submission" date="2015-11" db="EMBL/GenBank/DDBJ databases">
        <title>Expanding the genomic diversity of Burkholderia species for the development of highly accurate diagnostics.</title>
        <authorList>
            <person name="Sahl J."/>
            <person name="Keim P."/>
            <person name="Wagner D."/>
        </authorList>
    </citation>
    <scope>NUCLEOTIDE SEQUENCE [LARGE SCALE GENOMIC DNA]</scope>
    <source>
        <strain evidence="4 5">MSMB782WGS</strain>
    </source>
</reference>
<feature type="chain" id="PRO_5007129786" description="Protein CyaE" evidence="3">
    <location>
        <begin position="25"/>
        <end position="478"/>
    </location>
</feature>
<evidence type="ECO:0000256" key="1">
    <source>
        <dbReference type="ARBA" id="ARBA00007613"/>
    </source>
</evidence>
<dbReference type="Gene3D" id="1.20.1600.10">
    <property type="entry name" value="Outer membrane efflux proteins (OEP)"/>
    <property type="match status" value="1"/>
</dbReference>
<dbReference type="EMBL" id="LPLU01000063">
    <property type="protein sequence ID" value="KWK77459.1"/>
    <property type="molecule type" value="Genomic_DNA"/>
</dbReference>
<dbReference type="PANTHER" id="PTHR30203">
    <property type="entry name" value="OUTER MEMBRANE CATION EFFLUX PROTEIN"/>
    <property type="match status" value="1"/>
</dbReference>